<dbReference type="InterPro" id="IPR037171">
    <property type="entry name" value="NagB/RpiA_transferase-like"/>
</dbReference>
<dbReference type="Pfam" id="PF00455">
    <property type="entry name" value="DeoRC"/>
    <property type="match status" value="1"/>
</dbReference>
<sequence>MLDDRSLAPESRLPAGARQARLMEMLTRNGFLSVAEAAERMGVSSMTIRRDLEILEARGVLTRTHGGAIAIQGRRLEVFDAVEPVFDQRRRRQAGAKSKIAVAAAGLIGPNETVALDVGTSVLALAKELVGRPDLKFLTNNLPAAMTLSGGPSPVYLLGGQLRGPEMSVIGTAATEQARNYYVDRAFIGVSGVIEGGFYDYSLEDSDVKRAFIERARQVVALCDSSKFDHRAMARICELSQVHVVVTEIAPPTHLADALRTAGVQLVVA</sequence>
<comment type="caution">
    <text evidence="6">The sequence shown here is derived from an EMBL/GenBank/DDBJ whole genome shotgun (WGS) entry which is preliminary data.</text>
</comment>
<dbReference type="Gene3D" id="1.10.10.10">
    <property type="entry name" value="Winged helix-like DNA-binding domain superfamily/Winged helix DNA-binding domain"/>
    <property type="match status" value="1"/>
</dbReference>
<keyword evidence="1" id="KW-0678">Repressor</keyword>
<dbReference type="GO" id="GO:0003677">
    <property type="term" value="F:DNA binding"/>
    <property type="evidence" value="ECO:0007669"/>
    <property type="project" value="UniProtKB-KW"/>
</dbReference>
<keyword evidence="7" id="KW-1185">Reference proteome</keyword>
<reference evidence="7" key="1">
    <citation type="submission" date="2023-08" db="EMBL/GenBank/DDBJ databases">
        <title>Rhodospirillaceae gen. nov., a novel taxon isolated from the Yangtze River Yuezi River estuary sludge.</title>
        <authorList>
            <person name="Ruan L."/>
        </authorList>
    </citation>
    <scope>NUCLEOTIDE SEQUENCE [LARGE SCALE GENOMIC DNA]</scope>
    <source>
        <strain evidence="7">R-7</strain>
    </source>
</reference>
<evidence type="ECO:0000313" key="7">
    <source>
        <dbReference type="Proteomes" id="UP001230156"/>
    </source>
</evidence>
<keyword evidence="4" id="KW-0804">Transcription</keyword>
<organism evidence="6 7">
    <name type="scientific">Dongia sedimenti</name>
    <dbReference type="NCBI Taxonomy" id="3064282"/>
    <lineage>
        <taxon>Bacteria</taxon>
        <taxon>Pseudomonadati</taxon>
        <taxon>Pseudomonadota</taxon>
        <taxon>Alphaproteobacteria</taxon>
        <taxon>Rhodospirillales</taxon>
        <taxon>Dongiaceae</taxon>
        <taxon>Dongia</taxon>
    </lineage>
</organism>
<dbReference type="InterPro" id="IPR036388">
    <property type="entry name" value="WH-like_DNA-bd_sf"/>
</dbReference>
<dbReference type="PANTHER" id="PTHR30363">
    <property type="entry name" value="HTH-TYPE TRANSCRIPTIONAL REGULATOR SRLR-RELATED"/>
    <property type="match status" value="1"/>
</dbReference>
<proteinExistence type="predicted"/>
<dbReference type="InterPro" id="IPR001034">
    <property type="entry name" value="DeoR_HTH"/>
</dbReference>
<evidence type="ECO:0000256" key="3">
    <source>
        <dbReference type="ARBA" id="ARBA00023125"/>
    </source>
</evidence>
<dbReference type="PRINTS" id="PR00037">
    <property type="entry name" value="HTHLACR"/>
</dbReference>
<dbReference type="PROSITE" id="PS51000">
    <property type="entry name" value="HTH_DEOR_2"/>
    <property type="match status" value="1"/>
</dbReference>
<dbReference type="InterPro" id="IPR050313">
    <property type="entry name" value="Carb_Metab_HTH_regulators"/>
</dbReference>
<evidence type="ECO:0000313" key="6">
    <source>
        <dbReference type="EMBL" id="MDQ7250132.1"/>
    </source>
</evidence>
<evidence type="ECO:0000259" key="5">
    <source>
        <dbReference type="PROSITE" id="PS51000"/>
    </source>
</evidence>
<evidence type="ECO:0000256" key="1">
    <source>
        <dbReference type="ARBA" id="ARBA00022491"/>
    </source>
</evidence>
<dbReference type="PANTHER" id="PTHR30363:SF4">
    <property type="entry name" value="GLYCEROL-3-PHOSPHATE REGULON REPRESSOR"/>
    <property type="match status" value="1"/>
</dbReference>
<dbReference type="SUPFAM" id="SSF46785">
    <property type="entry name" value="Winged helix' DNA-binding domain"/>
    <property type="match status" value="1"/>
</dbReference>
<dbReference type="EMBL" id="JAUYVI010000006">
    <property type="protein sequence ID" value="MDQ7250132.1"/>
    <property type="molecule type" value="Genomic_DNA"/>
</dbReference>
<protein>
    <submittedName>
        <fullName evidence="6">DeoR/GlpR family DNA-binding transcription regulator</fullName>
    </submittedName>
</protein>
<feature type="domain" description="HTH deoR-type" evidence="5">
    <location>
        <begin position="15"/>
        <end position="70"/>
    </location>
</feature>
<dbReference type="SMART" id="SM00420">
    <property type="entry name" value="HTH_DEOR"/>
    <property type="match status" value="1"/>
</dbReference>
<accession>A0ABU0YQY1</accession>
<gene>
    <name evidence="6" type="ORF">Q8A70_20750</name>
</gene>
<dbReference type="Pfam" id="PF08220">
    <property type="entry name" value="HTH_DeoR"/>
    <property type="match status" value="1"/>
</dbReference>
<evidence type="ECO:0000256" key="2">
    <source>
        <dbReference type="ARBA" id="ARBA00023015"/>
    </source>
</evidence>
<dbReference type="Proteomes" id="UP001230156">
    <property type="component" value="Unassembled WGS sequence"/>
</dbReference>
<dbReference type="SUPFAM" id="SSF100950">
    <property type="entry name" value="NagB/RpiA/CoA transferase-like"/>
    <property type="match status" value="1"/>
</dbReference>
<dbReference type="InterPro" id="IPR036390">
    <property type="entry name" value="WH_DNA-bd_sf"/>
</dbReference>
<dbReference type="InterPro" id="IPR014036">
    <property type="entry name" value="DeoR-like_C"/>
</dbReference>
<name>A0ABU0YQY1_9PROT</name>
<evidence type="ECO:0000256" key="4">
    <source>
        <dbReference type="ARBA" id="ARBA00023163"/>
    </source>
</evidence>
<dbReference type="RefSeq" id="WP_379958988.1">
    <property type="nucleotide sequence ID" value="NZ_JAUYVI010000006.1"/>
</dbReference>
<dbReference type="PROSITE" id="PS00894">
    <property type="entry name" value="HTH_DEOR_1"/>
    <property type="match status" value="1"/>
</dbReference>
<dbReference type="SMART" id="SM01134">
    <property type="entry name" value="DeoRC"/>
    <property type="match status" value="1"/>
</dbReference>
<dbReference type="InterPro" id="IPR018356">
    <property type="entry name" value="Tscrpt_reg_HTH_DeoR_CS"/>
</dbReference>
<keyword evidence="3 6" id="KW-0238">DNA-binding</keyword>
<keyword evidence="2" id="KW-0805">Transcription regulation</keyword>